<protein>
    <submittedName>
        <fullName evidence="1">Uncharacterized protein</fullName>
    </submittedName>
</protein>
<dbReference type="Proteomes" id="UP000195321">
    <property type="component" value="Unassembled WGS sequence"/>
</dbReference>
<dbReference type="AlphaFoldDB" id="A0A1Y3MKA4"/>
<reference evidence="1 2" key="1">
    <citation type="submission" date="2017-02" db="EMBL/GenBank/DDBJ databases">
        <title>Bacillus pseudomycoides isolate FSL K6-0042.</title>
        <authorList>
            <person name="Kovac J."/>
        </authorList>
    </citation>
    <scope>NUCLEOTIDE SEQUENCE [LARGE SCALE GENOMIC DNA]</scope>
    <source>
        <strain evidence="1 2">FSL K6-0042</strain>
    </source>
</reference>
<dbReference type="EMBL" id="MWPX01000002">
    <property type="protein sequence ID" value="OUM50254.1"/>
    <property type="molecule type" value="Genomic_DNA"/>
</dbReference>
<sequence>MKKTIKFFGITFGLTLIITGLIGNTPSSTLQAEHGKTFMQQSDVPSYVLREHGKTFLYVSSLNT</sequence>
<evidence type="ECO:0000313" key="2">
    <source>
        <dbReference type="Proteomes" id="UP000195321"/>
    </source>
</evidence>
<name>A0A1Y3MKA4_9BACI</name>
<proteinExistence type="predicted"/>
<evidence type="ECO:0000313" key="1">
    <source>
        <dbReference type="EMBL" id="OUM50254.1"/>
    </source>
</evidence>
<organism evidence="1 2">
    <name type="scientific">Bacillus pseudomycoides</name>
    <dbReference type="NCBI Taxonomy" id="64104"/>
    <lineage>
        <taxon>Bacteria</taxon>
        <taxon>Bacillati</taxon>
        <taxon>Bacillota</taxon>
        <taxon>Bacilli</taxon>
        <taxon>Bacillales</taxon>
        <taxon>Bacillaceae</taxon>
        <taxon>Bacillus</taxon>
        <taxon>Bacillus cereus group</taxon>
    </lineage>
</organism>
<dbReference type="RefSeq" id="WP_016114908.1">
    <property type="nucleotide sequence ID" value="NZ_CP189809.1"/>
</dbReference>
<comment type="caution">
    <text evidence="1">The sequence shown here is derived from an EMBL/GenBank/DDBJ whole genome shotgun (WGS) entry which is preliminary data.</text>
</comment>
<gene>
    <name evidence="1" type="ORF">BW425_04020</name>
</gene>
<accession>A0A1Y3MKA4</accession>